<proteinExistence type="predicted"/>
<feature type="non-terminal residue" evidence="1">
    <location>
        <position position="191"/>
    </location>
</feature>
<sequence>WQGYDDELVPYNSTGSISAAQGPASHLGHDRWCPLGSPSGHSVFFHGGELGKGPGSAVAVCRRRCWHPHHRGECCLHYVRTRQSFQSGRLAERPADQLQRQLAHQSHGLELQCEPRDWLGSGAHLPPQIRLFRLSREVGQLQAPCRFRPRLRPYQLRQRKRPRTPPLLLALPPKALWHRASTDCMWSGILL</sequence>
<protein>
    <submittedName>
        <fullName evidence="1">Polyprotein</fullName>
    </submittedName>
</protein>
<organism evidence="1">
    <name type="scientific">Hepacivirus hominis</name>
    <dbReference type="NCBI Taxonomy" id="3052230"/>
    <lineage>
        <taxon>Viruses</taxon>
        <taxon>Riboviria</taxon>
        <taxon>Orthornavirae</taxon>
        <taxon>Kitrinoviricota</taxon>
        <taxon>Flasuviricetes</taxon>
        <taxon>Amarillovirales</taxon>
        <taxon>Flaviviridae</taxon>
        <taxon>Hepacivirus</taxon>
    </lineage>
</organism>
<accession>Q8JPA9</accession>
<evidence type="ECO:0000313" key="1">
    <source>
        <dbReference type="EMBL" id="AAM96157.1"/>
    </source>
</evidence>
<feature type="non-terminal residue" evidence="1">
    <location>
        <position position="1"/>
    </location>
</feature>
<reference evidence="1" key="1">
    <citation type="submission" date="2002-07" db="EMBL/GenBank/DDBJ databases">
        <title>The Genetic Diversity of Hepatitis C Virus in HIV-1 Co-infected Patients.</title>
        <authorList>
            <person name="Wang X.-P."/>
            <person name="Gawel C."/>
            <person name="Cunha C.B."/>
            <person name="Laser B.S."/>
            <person name="Sahn B.A."/>
            <person name="Kahn P.D."/>
            <person name="Kaplan M.H."/>
        </authorList>
    </citation>
    <scope>NUCLEOTIDE SEQUENCE</scope>
    <source>
        <strain evidence="1">VC4C18</strain>
    </source>
</reference>
<name>Q8JPA9_9HEPC</name>
<dbReference type="EMBL" id="AF529810">
    <property type="protein sequence ID" value="AAM96157.1"/>
    <property type="molecule type" value="Genomic_RNA"/>
</dbReference>